<name>A0A8X6R9I5_TRICX</name>
<organism evidence="1 2">
    <name type="scientific">Trichonephila clavipes</name>
    <name type="common">Golden silk orbweaver</name>
    <name type="synonym">Nephila clavipes</name>
    <dbReference type="NCBI Taxonomy" id="2585209"/>
    <lineage>
        <taxon>Eukaryota</taxon>
        <taxon>Metazoa</taxon>
        <taxon>Ecdysozoa</taxon>
        <taxon>Arthropoda</taxon>
        <taxon>Chelicerata</taxon>
        <taxon>Arachnida</taxon>
        <taxon>Araneae</taxon>
        <taxon>Araneomorphae</taxon>
        <taxon>Entelegynae</taxon>
        <taxon>Araneoidea</taxon>
        <taxon>Nephilidae</taxon>
        <taxon>Trichonephila</taxon>
    </lineage>
</organism>
<sequence>MNRNPKQTKIYYDQHSYLLTFHSCTPSGTPTPINSTSVQPLERRLTQFQLRIKMLLLHPTSHENLQGFSLRLLRHLLPASCHHFDYYNSPDNQSGSSVLPTQDFQRYQATFTI</sequence>
<dbReference type="AlphaFoldDB" id="A0A8X6R9I5"/>
<proteinExistence type="predicted"/>
<comment type="caution">
    <text evidence="1">The sequence shown here is derived from an EMBL/GenBank/DDBJ whole genome shotgun (WGS) entry which is preliminary data.</text>
</comment>
<gene>
    <name evidence="1" type="ORF">TNCV_3167571</name>
</gene>
<evidence type="ECO:0000313" key="1">
    <source>
        <dbReference type="EMBL" id="GFX90926.1"/>
    </source>
</evidence>
<dbReference type="EMBL" id="BMAU01021105">
    <property type="protein sequence ID" value="GFX90926.1"/>
    <property type="molecule type" value="Genomic_DNA"/>
</dbReference>
<dbReference type="Proteomes" id="UP000887159">
    <property type="component" value="Unassembled WGS sequence"/>
</dbReference>
<reference evidence="1" key="1">
    <citation type="submission" date="2020-08" db="EMBL/GenBank/DDBJ databases">
        <title>Multicomponent nature underlies the extraordinary mechanical properties of spider dragline silk.</title>
        <authorList>
            <person name="Kono N."/>
            <person name="Nakamura H."/>
            <person name="Mori M."/>
            <person name="Yoshida Y."/>
            <person name="Ohtoshi R."/>
            <person name="Malay A.D."/>
            <person name="Moran D.A.P."/>
            <person name="Tomita M."/>
            <person name="Numata K."/>
            <person name="Arakawa K."/>
        </authorList>
    </citation>
    <scope>NUCLEOTIDE SEQUENCE</scope>
</reference>
<evidence type="ECO:0000313" key="2">
    <source>
        <dbReference type="Proteomes" id="UP000887159"/>
    </source>
</evidence>
<protein>
    <submittedName>
        <fullName evidence="1">Uncharacterized protein</fullName>
    </submittedName>
</protein>
<accession>A0A8X6R9I5</accession>
<keyword evidence="2" id="KW-1185">Reference proteome</keyword>